<dbReference type="Proteomes" id="UP000185657">
    <property type="component" value="Unassembled WGS sequence"/>
</dbReference>
<reference evidence="2 3" key="1">
    <citation type="submission" date="2016-02" db="EMBL/GenBank/DDBJ databases">
        <title>Draft genome sequence of Hydrogenophaga sp. LPB0072.</title>
        <authorList>
            <person name="Shin S.-K."/>
            <person name="Yi H."/>
        </authorList>
    </citation>
    <scope>NUCLEOTIDE SEQUENCE [LARGE SCALE GENOMIC DNA]</scope>
    <source>
        <strain evidence="2 3">LPB0072</strain>
    </source>
</reference>
<dbReference type="AlphaFoldDB" id="A0A167HUT6"/>
<name>A0A167HUT6_9BURK</name>
<dbReference type="RefSeq" id="WP_066089982.1">
    <property type="nucleotide sequence ID" value="NZ_CP017476.1"/>
</dbReference>
<evidence type="ECO:0000313" key="1">
    <source>
        <dbReference type="EMBL" id="AOW13472.1"/>
    </source>
</evidence>
<gene>
    <name evidence="1" type="ORF">LPB072_12020</name>
    <name evidence="2" type="ORF">LPB72_10645</name>
</gene>
<dbReference type="KEGG" id="hyl:LPB072_12020"/>
<protein>
    <submittedName>
        <fullName evidence="1">Uncharacterized protein</fullName>
    </submittedName>
</protein>
<dbReference type="STRING" id="1763535.LPB072_12020"/>
<keyword evidence="3" id="KW-1185">Reference proteome</keyword>
<dbReference type="OrthoDB" id="3034488at2"/>
<dbReference type="EMBL" id="LVWD01000013">
    <property type="protein sequence ID" value="OAD41763.1"/>
    <property type="molecule type" value="Genomic_DNA"/>
</dbReference>
<evidence type="ECO:0000313" key="3">
    <source>
        <dbReference type="Proteomes" id="UP000185657"/>
    </source>
</evidence>
<organism evidence="1 4">
    <name type="scientific">Hydrogenophaga crassostreae</name>
    <dbReference type="NCBI Taxonomy" id="1763535"/>
    <lineage>
        <taxon>Bacteria</taxon>
        <taxon>Pseudomonadati</taxon>
        <taxon>Pseudomonadota</taxon>
        <taxon>Betaproteobacteria</taxon>
        <taxon>Burkholderiales</taxon>
        <taxon>Comamonadaceae</taxon>
        <taxon>Hydrogenophaga</taxon>
    </lineage>
</organism>
<evidence type="ECO:0000313" key="4">
    <source>
        <dbReference type="Proteomes" id="UP000185680"/>
    </source>
</evidence>
<dbReference type="Proteomes" id="UP000185680">
    <property type="component" value="Chromosome"/>
</dbReference>
<dbReference type="EMBL" id="CP017476">
    <property type="protein sequence ID" value="AOW13472.1"/>
    <property type="molecule type" value="Genomic_DNA"/>
</dbReference>
<reference evidence="1 4" key="2">
    <citation type="submission" date="2016-10" db="EMBL/GenBank/DDBJ databases">
        <title>Hydorgenophaga sp. LPB0072 isolated from gastropod.</title>
        <authorList>
            <person name="Kim E."/>
            <person name="Yi H."/>
        </authorList>
    </citation>
    <scope>NUCLEOTIDE SEQUENCE [LARGE SCALE GENOMIC DNA]</scope>
    <source>
        <strain evidence="1 4">LPB0072</strain>
    </source>
</reference>
<sequence>MIISAPGGLILLDNIALAQFVYLLMNNEGIRSAIDTLASKTVLILGRFSEERKKILNELRVHVRNCGYVPLMFDFDKPESRSLTETVRTLASISKFVIADLTDPKSVPHELQAIIPHLNSVPVQPLIEAGGDSYGMFEDYKVYPWVLPVQKYSIGGGDLGVVVSSVLRVVDEFIDLRKG</sequence>
<proteinExistence type="predicted"/>
<accession>A0A167HUT6</accession>
<evidence type="ECO:0000313" key="2">
    <source>
        <dbReference type="EMBL" id="OAD41763.1"/>
    </source>
</evidence>